<accession>A0A9D1EK19</accession>
<evidence type="ECO:0000313" key="3">
    <source>
        <dbReference type="Proteomes" id="UP000886841"/>
    </source>
</evidence>
<evidence type="ECO:0000256" key="1">
    <source>
        <dbReference type="SAM" id="Phobius"/>
    </source>
</evidence>
<keyword evidence="1" id="KW-0812">Transmembrane</keyword>
<dbReference type="Proteomes" id="UP000886841">
    <property type="component" value="Unassembled WGS sequence"/>
</dbReference>
<feature type="transmembrane region" description="Helical" evidence="1">
    <location>
        <begin position="97"/>
        <end position="125"/>
    </location>
</feature>
<comment type="caution">
    <text evidence="2">The sequence shown here is derived from an EMBL/GenBank/DDBJ whole genome shotgun (WGS) entry which is preliminary data.</text>
</comment>
<gene>
    <name evidence="2" type="ORF">IAB98_06585</name>
</gene>
<protein>
    <recommendedName>
        <fullName evidence="4">ABC-type transport system involved in multi-copper enzyme maturation, permease component</fullName>
    </recommendedName>
</protein>
<feature type="transmembrane region" description="Helical" evidence="1">
    <location>
        <begin position="247"/>
        <end position="266"/>
    </location>
</feature>
<sequence>MQKWNLKSFCRDWRLVILTGILFLYGIYRAYQIGFAYGPLWGSTLSGIQSVCELAMYGVCLLLPVSFLFLNKSREQDYRELLLGDLRSRSRYLRGRISFLLGIACLYALLLSGTAACLVINSGGVEGILGWHLTKAILLYVWLPMVYSVLLGAVLAWRVNEKAAYLLIILVICGNSSLTEVFKLRLFTTVNLYSIWNYFQVISPDLATAMDEGYGIGMESFRWAVGAFWILLLLLLLLWGNTRRKYWPVKLACGVGALACIPFLVFPERMHQIENLGESGYGEEIYYQEQAARGEIPPEEEAQFYIQAYSLVLKAGRTMEVQASLRLQQAREDLSFTLYHGFTLDGIRDEDGEELEYTREGDYLTVKNPGKDIKQLHLQYHGYSRKFYANSQGIYLPGYFPYYPMAGKRHVYETLYWKNQDVGYRYGGYVKDIDDLPEADFTLWVEGGGPRIFTNLQENGERSFSGKARTLTILGGLLEEIQIGDTQVVKPIDYSLDPQGLTELQESWEEAEKLLQAGLPCPGKLFLLGSAAGGIYVDDIQNSCLMDGYGMVFPMDQMFWAQDMLLGSIKGDGEKEVLRQLLKDRLSYGFSPRKRDYGLEAQEQETEYRTLLAYYLDRAVTERGAEQVMPQVWQYWSNDADSRSPLEVLKNLIGG</sequence>
<proteinExistence type="predicted"/>
<evidence type="ECO:0000313" key="2">
    <source>
        <dbReference type="EMBL" id="HIR93067.1"/>
    </source>
</evidence>
<reference evidence="2" key="2">
    <citation type="journal article" date="2021" name="PeerJ">
        <title>Extensive microbial diversity within the chicken gut microbiome revealed by metagenomics and culture.</title>
        <authorList>
            <person name="Gilroy R."/>
            <person name="Ravi A."/>
            <person name="Getino M."/>
            <person name="Pursley I."/>
            <person name="Horton D.L."/>
            <person name="Alikhan N.F."/>
            <person name="Baker D."/>
            <person name="Gharbi K."/>
            <person name="Hall N."/>
            <person name="Watson M."/>
            <person name="Adriaenssens E.M."/>
            <person name="Foster-Nyarko E."/>
            <person name="Jarju S."/>
            <person name="Secka A."/>
            <person name="Antonio M."/>
            <person name="Oren A."/>
            <person name="Chaudhuri R.R."/>
            <person name="La Ragione R."/>
            <person name="Hildebrand F."/>
            <person name="Pallen M.J."/>
        </authorList>
    </citation>
    <scope>NUCLEOTIDE SEQUENCE</scope>
    <source>
        <strain evidence="2">ChiSxjej1B13-7041</strain>
    </source>
</reference>
<feature type="transmembrane region" description="Helical" evidence="1">
    <location>
        <begin position="164"/>
        <end position="182"/>
    </location>
</feature>
<dbReference type="EMBL" id="DVHU01000060">
    <property type="protein sequence ID" value="HIR93067.1"/>
    <property type="molecule type" value="Genomic_DNA"/>
</dbReference>
<feature type="transmembrane region" description="Helical" evidence="1">
    <location>
        <begin position="48"/>
        <end position="70"/>
    </location>
</feature>
<reference evidence="2" key="1">
    <citation type="submission" date="2020-10" db="EMBL/GenBank/DDBJ databases">
        <authorList>
            <person name="Gilroy R."/>
        </authorList>
    </citation>
    <scope>NUCLEOTIDE SEQUENCE</scope>
    <source>
        <strain evidence="2">ChiSxjej1B13-7041</strain>
    </source>
</reference>
<keyword evidence="1" id="KW-1133">Transmembrane helix</keyword>
<dbReference type="AlphaFoldDB" id="A0A9D1EK19"/>
<keyword evidence="1" id="KW-0472">Membrane</keyword>
<feature type="transmembrane region" description="Helical" evidence="1">
    <location>
        <begin position="137"/>
        <end position="157"/>
    </location>
</feature>
<organism evidence="2 3">
    <name type="scientific">Candidatus Egerieimonas intestinavium</name>
    <dbReference type="NCBI Taxonomy" id="2840777"/>
    <lineage>
        <taxon>Bacteria</taxon>
        <taxon>Bacillati</taxon>
        <taxon>Bacillota</taxon>
        <taxon>Clostridia</taxon>
        <taxon>Lachnospirales</taxon>
        <taxon>Lachnospiraceae</taxon>
        <taxon>Lachnospiraceae incertae sedis</taxon>
        <taxon>Candidatus Egerieimonas</taxon>
    </lineage>
</organism>
<evidence type="ECO:0008006" key="4">
    <source>
        <dbReference type="Google" id="ProtNLM"/>
    </source>
</evidence>
<feature type="transmembrane region" description="Helical" evidence="1">
    <location>
        <begin position="12"/>
        <end position="28"/>
    </location>
</feature>
<name>A0A9D1EK19_9FIRM</name>
<feature type="transmembrane region" description="Helical" evidence="1">
    <location>
        <begin position="220"/>
        <end position="240"/>
    </location>
</feature>